<name>A0A1H6BXW1_9SPHI</name>
<reference evidence="8" key="1">
    <citation type="submission" date="2016-10" db="EMBL/GenBank/DDBJ databases">
        <authorList>
            <person name="Varghese N."/>
            <person name="Submissions S."/>
        </authorList>
    </citation>
    <scope>NUCLEOTIDE SEQUENCE [LARGE SCALE GENOMIC DNA]</scope>
    <source>
        <strain evidence="8">DSM 22361</strain>
    </source>
</reference>
<dbReference type="Pfam" id="PF04542">
    <property type="entry name" value="Sigma70_r2"/>
    <property type="match status" value="1"/>
</dbReference>
<evidence type="ECO:0000256" key="1">
    <source>
        <dbReference type="ARBA" id="ARBA00010641"/>
    </source>
</evidence>
<keyword evidence="4" id="KW-0804">Transcription</keyword>
<gene>
    <name evidence="7" type="ORF">SAMN05421877_11233</name>
</gene>
<evidence type="ECO:0000256" key="4">
    <source>
        <dbReference type="ARBA" id="ARBA00023163"/>
    </source>
</evidence>
<keyword evidence="3" id="KW-0731">Sigma factor</keyword>
<evidence type="ECO:0000259" key="5">
    <source>
        <dbReference type="Pfam" id="PF04542"/>
    </source>
</evidence>
<dbReference type="PANTHER" id="PTHR43133">
    <property type="entry name" value="RNA POLYMERASE ECF-TYPE SIGMA FACTO"/>
    <property type="match status" value="1"/>
</dbReference>
<feature type="domain" description="RNA polymerase sigma factor 70 region 4 type 2" evidence="6">
    <location>
        <begin position="119"/>
        <end position="165"/>
    </location>
</feature>
<evidence type="ECO:0000259" key="6">
    <source>
        <dbReference type="Pfam" id="PF08281"/>
    </source>
</evidence>
<dbReference type="GO" id="GO:0003677">
    <property type="term" value="F:DNA binding"/>
    <property type="evidence" value="ECO:0007669"/>
    <property type="project" value="InterPro"/>
</dbReference>
<evidence type="ECO:0000313" key="8">
    <source>
        <dbReference type="Proteomes" id="UP000236731"/>
    </source>
</evidence>
<dbReference type="InterPro" id="IPR013249">
    <property type="entry name" value="RNA_pol_sigma70_r4_t2"/>
</dbReference>
<dbReference type="GO" id="GO:0006352">
    <property type="term" value="P:DNA-templated transcription initiation"/>
    <property type="evidence" value="ECO:0007669"/>
    <property type="project" value="InterPro"/>
</dbReference>
<dbReference type="PANTHER" id="PTHR43133:SF46">
    <property type="entry name" value="RNA POLYMERASE SIGMA-70 FACTOR ECF SUBFAMILY"/>
    <property type="match status" value="1"/>
</dbReference>
<dbReference type="InterPro" id="IPR039425">
    <property type="entry name" value="RNA_pol_sigma-70-like"/>
</dbReference>
<dbReference type="GO" id="GO:0016987">
    <property type="term" value="F:sigma factor activity"/>
    <property type="evidence" value="ECO:0007669"/>
    <property type="project" value="UniProtKB-KW"/>
</dbReference>
<feature type="domain" description="RNA polymerase sigma-70 region 2" evidence="5">
    <location>
        <begin position="25"/>
        <end position="89"/>
    </location>
</feature>
<sequence>MLKGINQTEIQKWLHGDDAGFRHIFDAYYPKLSLVALNLLKNKEDGEEMVMDVFYKVWKKRYALEHVENFETYLIQSLRNHIIDRKRKKVLLMQELEAIPLETLGSTEQTEGEFKELLEIYEQALSKLTGKQKEIYLMSRELGMSQKQIAASLSISQHTVNNHISTSSKILKNEMGEYYKALSILCIFLPYLK</sequence>
<dbReference type="Pfam" id="PF08281">
    <property type="entry name" value="Sigma70_r4_2"/>
    <property type="match status" value="1"/>
</dbReference>
<comment type="similarity">
    <text evidence="1">Belongs to the sigma-70 factor family. ECF subfamily.</text>
</comment>
<dbReference type="Gene3D" id="1.10.1740.10">
    <property type="match status" value="1"/>
</dbReference>
<protein>
    <submittedName>
        <fullName evidence="7">RNA polymerase sigma-70 factor, ECF subfamily</fullName>
    </submittedName>
</protein>
<dbReference type="OrthoDB" id="711087at2"/>
<dbReference type="InterPro" id="IPR013325">
    <property type="entry name" value="RNA_pol_sigma_r2"/>
</dbReference>
<dbReference type="InterPro" id="IPR036388">
    <property type="entry name" value="WH-like_DNA-bd_sf"/>
</dbReference>
<dbReference type="SUPFAM" id="SSF88659">
    <property type="entry name" value="Sigma3 and sigma4 domains of RNA polymerase sigma factors"/>
    <property type="match status" value="1"/>
</dbReference>
<dbReference type="NCBIfam" id="TIGR02937">
    <property type="entry name" value="sigma70-ECF"/>
    <property type="match status" value="1"/>
</dbReference>
<accession>A0A1H6BXW1</accession>
<keyword evidence="2" id="KW-0805">Transcription regulation</keyword>
<dbReference type="InterPro" id="IPR014284">
    <property type="entry name" value="RNA_pol_sigma-70_dom"/>
</dbReference>
<proteinExistence type="inferred from homology"/>
<organism evidence="7 8">
    <name type="scientific">Sphingobacterium lactis</name>
    <dbReference type="NCBI Taxonomy" id="797291"/>
    <lineage>
        <taxon>Bacteria</taxon>
        <taxon>Pseudomonadati</taxon>
        <taxon>Bacteroidota</taxon>
        <taxon>Sphingobacteriia</taxon>
        <taxon>Sphingobacteriales</taxon>
        <taxon>Sphingobacteriaceae</taxon>
        <taxon>Sphingobacterium</taxon>
    </lineage>
</organism>
<keyword evidence="8" id="KW-1185">Reference proteome</keyword>
<dbReference type="Proteomes" id="UP000236731">
    <property type="component" value="Unassembled WGS sequence"/>
</dbReference>
<evidence type="ECO:0000313" key="7">
    <source>
        <dbReference type="EMBL" id="SEG65275.1"/>
    </source>
</evidence>
<evidence type="ECO:0000256" key="2">
    <source>
        <dbReference type="ARBA" id="ARBA00023015"/>
    </source>
</evidence>
<evidence type="ECO:0000256" key="3">
    <source>
        <dbReference type="ARBA" id="ARBA00023082"/>
    </source>
</evidence>
<dbReference type="AlphaFoldDB" id="A0A1H6BXW1"/>
<dbReference type="RefSeq" id="WP_103907439.1">
    <property type="nucleotide sequence ID" value="NZ_FNUT01000012.1"/>
</dbReference>
<dbReference type="InterPro" id="IPR013324">
    <property type="entry name" value="RNA_pol_sigma_r3/r4-like"/>
</dbReference>
<dbReference type="SUPFAM" id="SSF88946">
    <property type="entry name" value="Sigma2 domain of RNA polymerase sigma factors"/>
    <property type="match status" value="1"/>
</dbReference>
<dbReference type="EMBL" id="FNUT01000012">
    <property type="protein sequence ID" value="SEG65275.1"/>
    <property type="molecule type" value="Genomic_DNA"/>
</dbReference>
<dbReference type="InterPro" id="IPR007627">
    <property type="entry name" value="RNA_pol_sigma70_r2"/>
</dbReference>
<dbReference type="Gene3D" id="1.10.10.10">
    <property type="entry name" value="Winged helix-like DNA-binding domain superfamily/Winged helix DNA-binding domain"/>
    <property type="match status" value="1"/>
</dbReference>